<dbReference type="EMBL" id="QGTD01000020">
    <property type="protein sequence ID" value="PWU66851.1"/>
    <property type="molecule type" value="Genomic_DNA"/>
</dbReference>
<sequence>MSRLILGILFIILTVLIFYLSKKLYHIIPTPFTLPIFITSLFFVLLLIIFDIPYQTYMIGGQWLDHFLGPLVVALALPLYRQRHLVKKYATTIFIGVAIGSIIGVTSGIVFAKWFSFEEVIIQSIAPKSVTTPVALSIADSVGGNMTIAAIGVMIAGIGGAMFAPLMLRIFRIDHPVARGLGIGTASHAIGTAKALELGELEGAISALAMTITAITVSIIAPFLLQWLL</sequence>
<keyword evidence="2" id="KW-1003">Cell membrane</keyword>
<evidence type="ECO:0000256" key="6">
    <source>
        <dbReference type="SAM" id="Phobius"/>
    </source>
</evidence>
<gene>
    <name evidence="7" type="ORF">DLJ74_18470</name>
</gene>
<dbReference type="AlphaFoldDB" id="A0A317KTJ6"/>
<feature type="transmembrane region" description="Helical" evidence="6">
    <location>
        <begin position="62"/>
        <end position="80"/>
    </location>
</feature>
<keyword evidence="5 6" id="KW-0472">Membrane</keyword>
<dbReference type="InterPro" id="IPR007300">
    <property type="entry name" value="CidB/LrgB"/>
</dbReference>
<protein>
    <recommendedName>
        <fullName evidence="9">LrgB family protein</fullName>
    </recommendedName>
</protein>
<reference evidence="7 8" key="1">
    <citation type="submission" date="2018-05" db="EMBL/GenBank/DDBJ databases">
        <title>Genomic analysis of Gracilibacillus dipsosauri DD1 reveals novel features of a salt-tolerant amylase.</title>
        <authorList>
            <person name="Deutch C.E."/>
            <person name="Yang S."/>
        </authorList>
    </citation>
    <scope>NUCLEOTIDE SEQUENCE [LARGE SCALE GENOMIC DNA]</scope>
    <source>
        <strain evidence="7 8">DD1</strain>
    </source>
</reference>
<dbReference type="PANTHER" id="PTHR30249:SF17">
    <property type="entry name" value="HOLIN-LIKE PROTEIN CIDB"/>
    <property type="match status" value="1"/>
</dbReference>
<evidence type="ECO:0000256" key="3">
    <source>
        <dbReference type="ARBA" id="ARBA00022692"/>
    </source>
</evidence>
<evidence type="ECO:0008006" key="9">
    <source>
        <dbReference type="Google" id="ProtNLM"/>
    </source>
</evidence>
<evidence type="ECO:0000313" key="7">
    <source>
        <dbReference type="EMBL" id="PWU66851.1"/>
    </source>
</evidence>
<comment type="caution">
    <text evidence="7">The sequence shown here is derived from an EMBL/GenBank/DDBJ whole genome shotgun (WGS) entry which is preliminary data.</text>
</comment>
<evidence type="ECO:0000256" key="5">
    <source>
        <dbReference type="ARBA" id="ARBA00023136"/>
    </source>
</evidence>
<comment type="subcellular location">
    <subcellularLocation>
        <location evidence="1">Cell membrane</location>
        <topology evidence="1">Multi-pass membrane protein</topology>
    </subcellularLocation>
</comment>
<evidence type="ECO:0000256" key="2">
    <source>
        <dbReference type="ARBA" id="ARBA00022475"/>
    </source>
</evidence>
<dbReference type="Pfam" id="PF04172">
    <property type="entry name" value="LrgB"/>
    <property type="match status" value="1"/>
</dbReference>
<accession>A0A317KTJ6</accession>
<dbReference type="PANTHER" id="PTHR30249">
    <property type="entry name" value="PUTATIVE SEROTONIN TRANSPORTER"/>
    <property type="match status" value="1"/>
</dbReference>
<feature type="transmembrane region" description="Helical" evidence="6">
    <location>
        <begin position="6"/>
        <end position="25"/>
    </location>
</feature>
<dbReference type="RefSeq" id="WP_054787303.1">
    <property type="nucleotide sequence ID" value="NZ_QGTD01000020.1"/>
</dbReference>
<keyword evidence="3 6" id="KW-0812">Transmembrane</keyword>
<feature type="transmembrane region" description="Helical" evidence="6">
    <location>
        <begin position="146"/>
        <end position="168"/>
    </location>
</feature>
<dbReference type="OrthoDB" id="9811701at2"/>
<feature type="transmembrane region" description="Helical" evidence="6">
    <location>
        <begin position="32"/>
        <end position="50"/>
    </location>
</feature>
<keyword evidence="8" id="KW-1185">Reference proteome</keyword>
<evidence type="ECO:0000256" key="4">
    <source>
        <dbReference type="ARBA" id="ARBA00022989"/>
    </source>
</evidence>
<dbReference type="GO" id="GO:0005886">
    <property type="term" value="C:plasma membrane"/>
    <property type="evidence" value="ECO:0007669"/>
    <property type="project" value="UniProtKB-SubCell"/>
</dbReference>
<feature type="transmembrane region" description="Helical" evidence="6">
    <location>
        <begin position="92"/>
        <end position="115"/>
    </location>
</feature>
<dbReference type="Proteomes" id="UP000245624">
    <property type="component" value="Unassembled WGS sequence"/>
</dbReference>
<evidence type="ECO:0000313" key="8">
    <source>
        <dbReference type="Proteomes" id="UP000245624"/>
    </source>
</evidence>
<organism evidence="7 8">
    <name type="scientific">Gracilibacillus dipsosauri</name>
    <dbReference type="NCBI Taxonomy" id="178340"/>
    <lineage>
        <taxon>Bacteria</taxon>
        <taxon>Bacillati</taxon>
        <taxon>Bacillota</taxon>
        <taxon>Bacilli</taxon>
        <taxon>Bacillales</taxon>
        <taxon>Bacillaceae</taxon>
        <taxon>Gracilibacillus</taxon>
    </lineage>
</organism>
<name>A0A317KTJ6_9BACI</name>
<feature type="transmembrane region" description="Helical" evidence="6">
    <location>
        <begin position="204"/>
        <end position="225"/>
    </location>
</feature>
<keyword evidence="4 6" id="KW-1133">Transmembrane helix</keyword>
<proteinExistence type="predicted"/>
<evidence type="ECO:0000256" key="1">
    <source>
        <dbReference type="ARBA" id="ARBA00004651"/>
    </source>
</evidence>